<evidence type="ECO:0000256" key="1">
    <source>
        <dbReference type="SAM" id="MobiDB-lite"/>
    </source>
</evidence>
<dbReference type="Proteomes" id="UP001501237">
    <property type="component" value="Unassembled WGS sequence"/>
</dbReference>
<dbReference type="Pfam" id="PF05257">
    <property type="entry name" value="CHAP"/>
    <property type="match status" value="1"/>
</dbReference>
<gene>
    <name evidence="3" type="ORF">GCM10010468_05410</name>
</gene>
<proteinExistence type="predicted"/>
<protein>
    <recommendedName>
        <fullName evidence="2">Peptidase C51 domain-containing protein</fullName>
    </recommendedName>
</protein>
<feature type="domain" description="Peptidase C51" evidence="2">
    <location>
        <begin position="25"/>
        <end position="158"/>
    </location>
</feature>
<name>A0ABP6PXK7_9ACTN</name>
<evidence type="ECO:0000313" key="3">
    <source>
        <dbReference type="EMBL" id="GAA3195254.1"/>
    </source>
</evidence>
<evidence type="ECO:0000259" key="2">
    <source>
        <dbReference type="PROSITE" id="PS50911"/>
    </source>
</evidence>
<sequence>MDPVGQKLLELAKKELGYSERSDGTTKFGEWWTKNIDADHDSYFNDAPWCDMFISYLSDQAGTTSSTGLFASTPKHAQWFKDQKATASKPEPGAIVFYDWSGGKDVDGVSHVGIITKVYSDGTFQALEGNADDQVMYKTRSTDQVAVYGLPGKVKVAPVRTETSYTPKHAAPAPTPQQYMTDSQSVLTTSGQAQDVSEPSPHELPIKEAALTGAIGIAVLAVLALGVAKAAAVRVPAAVAAAPEVRVRKKGRHHRTSGAPPVELPAGMNHYDFEEAEQGTMMMPALSAAVAAEVEDREFWGRIQHLKDDEDFAFWTDMHTAVTATHETNAELTSSR</sequence>
<comment type="caution">
    <text evidence="3">The sequence shown here is derived from an EMBL/GenBank/DDBJ whole genome shotgun (WGS) entry which is preliminary data.</text>
</comment>
<dbReference type="PROSITE" id="PS50911">
    <property type="entry name" value="CHAP"/>
    <property type="match status" value="1"/>
</dbReference>
<keyword evidence="4" id="KW-1185">Reference proteome</keyword>
<reference evidence="4" key="1">
    <citation type="journal article" date="2019" name="Int. J. Syst. Evol. Microbiol.">
        <title>The Global Catalogue of Microorganisms (GCM) 10K type strain sequencing project: providing services to taxonomists for standard genome sequencing and annotation.</title>
        <authorList>
            <consortium name="The Broad Institute Genomics Platform"/>
            <consortium name="The Broad Institute Genome Sequencing Center for Infectious Disease"/>
            <person name="Wu L."/>
            <person name="Ma J."/>
        </authorList>
    </citation>
    <scope>NUCLEOTIDE SEQUENCE [LARGE SCALE GENOMIC DNA]</scope>
    <source>
        <strain evidence="4">JCM 9377</strain>
    </source>
</reference>
<dbReference type="InterPro" id="IPR038765">
    <property type="entry name" value="Papain-like_cys_pep_sf"/>
</dbReference>
<dbReference type="RefSeq" id="WP_344821682.1">
    <property type="nucleotide sequence ID" value="NZ_BAAAUV010000001.1"/>
</dbReference>
<feature type="region of interest" description="Disordered" evidence="1">
    <location>
        <begin position="163"/>
        <end position="200"/>
    </location>
</feature>
<dbReference type="EMBL" id="BAAAUV010000001">
    <property type="protein sequence ID" value="GAA3195254.1"/>
    <property type="molecule type" value="Genomic_DNA"/>
</dbReference>
<dbReference type="SUPFAM" id="SSF54001">
    <property type="entry name" value="Cysteine proteinases"/>
    <property type="match status" value="1"/>
</dbReference>
<dbReference type="Gene3D" id="3.90.1720.10">
    <property type="entry name" value="endopeptidase domain like (from Nostoc punctiforme)"/>
    <property type="match status" value="1"/>
</dbReference>
<feature type="compositionally biased region" description="Polar residues" evidence="1">
    <location>
        <begin position="176"/>
        <end position="197"/>
    </location>
</feature>
<accession>A0ABP6PXK7</accession>
<organism evidence="3 4">
    <name type="scientific">Actinocorallia longicatena</name>
    <dbReference type="NCBI Taxonomy" id="111803"/>
    <lineage>
        <taxon>Bacteria</taxon>
        <taxon>Bacillati</taxon>
        <taxon>Actinomycetota</taxon>
        <taxon>Actinomycetes</taxon>
        <taxon>Streptosporangiales</taxon>
        <taxon>Thermomonosporaceae</taxon>
        <taxon>Actinocorallia</taxon>
    </lineage>
</organism>
<evidence type="ECO:0000313" key="4">
    <source>
        <dbReference type="Proteomes" id="UP001501237"/>
    </source>
</evidence>
<dbReference type="InterPro" id="IPR007921">
    <property type="entry name" value="CHAP_dom"/>
</dbReference>